<sequence length="109" mass="12440">MKGKIILLPFPFTDLTSTKRRPALVLLERPHDVVVAFISSKITKSKELYQILIDKSDTDFPTTGLKISSSIYLDKIATINKNLITGELCQITKALKRKINKRIKKIYHL</sequence>
<gene>
    <name evidence="1" type="ORF">LCGC14_1322000</name>
</gene>
<dbReference type="InterPro" id="IPR003477">
    <property type="entry name" value="PemK-like"/>
</dbReference>
<accession>A0A0F9KJ79</accession>
<dbReference type="AlphaFoldDB" id="A0A0F9KJ79"/>
<dbReference type="GO" id="GO:0003677">
    <property type="term" value="F:DNA binding"/>
    <property type="evidence" value="ECO:0007669"/>
    <property type="project" value="InterPro"/>
</dbReference>
<protein>
    <recommendedName>
        <fullName evidence="2">PemK-like protein</fullName>
    </recommendedName>
</protein>
<dbReference type="Pfam" id="PF02452">
    <property type="entry name" value="PemK_toxin"/>
    <property type="match status" value="1"/>
</dbReference>
<evidence type="ECO:0000313" key="1">
    <source>
        <dbReference type="EMBL" id="KKM82199.1"/>
    </source>
</evidence>
<dbReference type="InterPro" id="IPR011067">
    <property type="entry name" value="Plasmid_toxin/cell-grow_inhib"/>
</dbReference>
<evidence type="ECO:0008006" key="2">
    <source>
        <dbReference type="Google" id="ProtNLM"/>
    </source>
</evidence>
<name>A0A0F9KJ79_9ZZZZ</name>
<organism evidence="1">
    <name type="scientific">marine sediment metagenome</name>
    <dbReference type="NCBI Taxonomy" id="412755"/>
    <lineage>
        <taxon>unclassified sequences</taxon>
        <taxon>metagenomes</taxon>
        <taxon>ecological metagenomes</taxon>
    </lineage>
</organism>
<dbReference type="SUPFAM" id="SSF50118">
    <property type="entry name" value="Cell growth inhibitor/plasmid maintenance toxic component"/>
    <property type="match status" value="1"/>
</dbReference>
<proteinExistence type="predicted"/>
<reference evidence="1" key="1">
    <citation type="journal article" date="2015" name="Nature">
        <title>Complex archaea that bridge the gap between prokaryotes and eukaryotes.</title>
        <authorList>
            <person name="Spang A."/>
            <person name="Saw J.H."/>
            <person name="Jorgensen S.L."/>
            <person name="Zaremba-Niedzwiedzka K."/>
            <person name="Martijn J."/>
            <person name="Lind A.E."/>
            <person name="van Eijk R."/>
            <person name="Schleper C."/>
            <person name="Guy L."/>
            <person name="Ettema T.J."/>
        </authorList>
    </citation>
    <scope>NUCLEOTIDE SEQUENCE</scope>
</reference>
<comment type="caution">
    <text evidence="1">The sequence shown here is derived from an EMBL/GenBank/DDBJ whole genome shotgun (WGS) entry which is preliminary data.</text>
</comment>
<dbReference type="EMBL" id="LAZR01007899">
    <property type="protein sequence ID" value="KKM82199.1"/>
    <property type="molecule type" value="Genomic_DNA"/>
</dbReference>
<dbReference type="Gene3D" id="2.30.30.110">
    <property type="match status" value="1"/>
</dbReference>